<sequence>MNDSKRRAKFESKVAELLAVTAGLKVPQILMLRRMTSSDPDTQSWANDRELGVVFDTILDRAVAAMDVEELGAAADQHFDGLLPPGPDDARDKDRWLLFDLTKKYLVNRSKAAAQVPAAPEPPPALAEEEEEPPITFDNFRQMFDETLARYTRRALQVLVVNPAGAASLRPHIPLPFIISPGFAACYETLLRKFVLPDIRATKRIKELSESRAWDTTGPNRLIGIIQQGGNGNPILDTWDSRWAAYKSEGVGSKHAKADNPWAVFHDWAKAGGLPAPDESDIPLLHSVIRWEPEALLEAWREVALLYQQEFHPKDRHDQAREGAFRDAIVRCIREQPKFGGDLIAMKAFFEMPKCDRMFLRKLMQTVGGTETERRRVAPGLVHFYNNLPL</sequence>
<accession>M2Z0N3</accession>
<dbReference type="OrthoDB" id="7322079at2"/>
<dbReference type="STRING" id="1244869.H261_21416"/>
<dbReference type="eggNOG" id="COG2703">
    <property type="taxonomic scope" value="Bacteria"/>
</dbReference>
<dbReference type="RefSeq" id="WP_008621798.1">
    <property type="nucleotide sequence ID" value="NZ_AONQ01000100.1"/>
</dbReference>
<gene>
    <name evidence="1" type="ORF">H261_21416</name>
</gene>
<name>M2Z0N3_9PROT</name>
<protein>
    <submittedName>
        <fullName evidence="1">Uncharacterized protein</fullName>
    </submittedName>
</protein>
<dbReference type="AlphaFoldDB" id="M2Z0N3"/>
<dbReference type="EMBL" id="AONQ01000100">
    <property type="protein sequence ID" value="EME67845.1"/>
    <property type="molecule type" value="Genomic_DNA"/>
</dbReference>
<dbReference type="Proteomes" id="UP000011744">
    <property type="component" value="Unassembled WGS sequence"/>
</dbReference>
<evidence type="ECO:0000313" key="2">
    <source>
        <dbReference type="Proteomes" id="UP000011744"/>
    </source>
</evidence>
<evidence type="ECO:0000313" key="1">
    <source>
        <dbReference type="EMBL" id="EME67845.1"/>
    </source>
</evidence>
<dbReference type="PATRIC" id="fig|1244869.3.peg.4228"/>
<proteinExistence type="predicted"/>
<organism evidence="1 2">
    <name type="scientific">Paramagnetospirillum caucaseum</name>
    <dbReference type="NCBI Taxonomy" id="1244869"/>
    <lineage>
        <taxon>Bacteria</taxon>
        <taxon>Pseudomonadati</taxon>
        <taxon>Pseudomonadota</taxon>
        <taxon>Alphaproteobacteria</taxon>
        <taxon>Rhodospirillales</taxon>
        <taxon>Magnetospirillaceae</taxon>
        <taxon>Paramagnetospirillum</taxon>
    </lineage>
</organism>
<comment type="caution">
    <text evidence="1">The sequence shown here is derived from an EMBL/GenBank/DDBJ whole genome shotgun (WGS) entry which is preliminary data.</text>
</comment>
<keyword evidence="2" id="KW-1185">Reference proteome</keyword>
<reference evidence="1 2" key="1">
    <citation type="journal article" date="2014" name="Genome Announc.">
        <title>Draft Genome Sequence of Magnetospirillum sp. Strain SO-1, a Freshwater Magnetotactic Bacterium Isolated from the Ol'khovka River, Russia.</title>
        <authorList>
            <person name="Grouzdev D.S."/>
            <person name="Dziuba M.V."/>
            <person name="Sukhacheva M.S."/>
            <person name="Mardanov A.V."/>
            <person name="Beletskiy A.V."/>
            <person name="Kuznetsov B.B."/>
            <person name="Skryabin K.G."/>
        </authorList>
    </citation>
    <scope>NUCLEOTIDE SEQUENCE [LARGE SCALE GENOMIC DNA]</scope>
    <source>
        <strain evidence="1 2">SO-1</strain>
    </source>
</reference>